<comment type="caution">
    <text evidence="1">The sequence shown here is derived from an EMBL/GenBank/DDBJ whole genome shotgun (WGS) entry which is preliminary data.</text>
</comment>
<keyword evidence="2" id="KW-1185">Reference proteome</keyword>
<organism evidence="1 2">
    <name type="scientific">Taxus chinensis</name>
    <name type="common">Chinese yew</name>
    <name type="synonym">Taxus wallichiana var. chinensis</name>
    <dbReference type="NCBI Taxonomy" id="29808"/>
    <lineage>
        <taxon>Eukaryota</taxon>
        <taxon>Viridiplantae</taxon>
        <taxon>Streptophyta</taxon>
        <taxon>Embryophyta</taxon>
        <taxon>Tracheophyta</taxon>
        <taxon>Spermatophyta</taxon>
        <taxon>Pinopsida</taxon>
        <taxon>Pinidae</taxon>
        <taxon>Conifers II</taxon>
        <taxon>Cupressales</taxon>
        <taxon>Taxaceae</taxon>
        <taxon>Taxus</taxon>
    </lineage>
</organism>
<dbReference type="EMBL" id="JAHRHJ020000009">
    <property type="protein sequence ID" value="KAH9302552.1"/>
    <property type="molecule type" value="Genomic_DNA"/>
</dbReference>
<evidence type="ECO:0000313" key="1">
    <source>
        <dbReference type="EMBL" id="KAH9302552.1"/>
    </source>
</evidence>
<reference evidence="1 2" key="1">
    <citation type="journal article" date="2021" name="Nat. Plants">
        <title>The Taxus genome provides insights into paclitaxel biosynthesis.</title>
        <authorList>
            <person name="Xiong X."/>
            <person name="Gou J."/>
            <person name="Liao Q."/>
            <person name="Li Y."/>
            <person name="Zhou Q."/>
            <person name="Bi G."/>
            <person name="Li C."/>
            <person name="Du R."/>
            <person name="Wang X."/>
            <person name="Sun T."/>
            <person name="Guo L."/>
            <person name="Liang H."/>
            <person name="Lu P."/>
            <person name="Wu Y."/>
            <person name="Zhang Z."/>
            <person name="Ro D.K."/>
            <person name="Shang Y."/>
            <person name="Huang S."/>
            <person name="Yan J."/>
        </authorList>
    </citation>
    <scope>NUCLEOTIDE SEQUENCE [LARGE SCALE GENOMIC DNA]</scope>
    <source>
        <strain evidence="1">Ta-2019</strain>
    </source>
</reference>
<sequence length="63" mass="7376">TVWDSWDRSTRRTRTAWIGQNRELSSRTPRTKVRAGREKLKEPRVNGILPRVFTARGARKPES</sequence>
<accession>A0AA38CMT6</accession>
<protein>
    <submittedName>
        <fullName evidence="1">Uncharacterized protein</fullName>
    </submittedName>
</protein>
<proteinExistence type="predicted"/>
<gene>
    <name evidence="1" type="ORF">KI387_014135</name>
</gene>
<feature type="non-terminal residue" evidence="1">
    <location>
        <position position="63"/>
    </location>
</feature>
<name>A0AA38CMT6_TAXCH</name>
<feature type="non-terminal residue" evidence="1">
    <location>
        <position position="1"/>
    </location>
</feature>
<dbReference type="AlphaFoldDB" id="A0AA38CMT6"/>
<dbReference type="Proteomes" id="UP000824469">
    <property type="component" value="Unassembled WGS sequence"/>
</dbReference>
<evidence type="ECO:0000313" key="2">
    <source>
        <dbReference type="Proteomes" id="UP000824469"/>
    </source>
</evidence>